<dbReference type="AlphaFoldDB" id="A0A5N5LFD6"/>
<evidence type="ECO:0000313" key="2">
    <source>
        <dbReference type="Proteomes" id="UP000326939"/>
    </source>
</evidence>
<protein>
    <submittedName>
        <fullName evidence="1">Uncharacterized protein</fullName>
    </submittedName>
</protein>
<evidence type="ECO:0000313" key="1">
    <source>
        <dbReference type="EMBL" id="KAB5541467.1"/>
    </source>
</evidence>
<name>A0A5N5LFD6_9ROSI</name>
<dbReference type="Proteomes" id="UP000326939">
    <property type="component" value="Chromosome 9"/>
</dbReference>
<comment type="caution">
    <text evidence="1">The sequence shown here is derived from an EMBL/GenBank/DDBJ whole genome shotgun (WGS) entry which is preliminary data.</text>
</comment>
<organism evidence="1 2">
    <name type="scientific">Salix brachista</name>
    <dbReference type="NCBI Taxonomy" id="2182728"/>
    <lineage>
        <taxon>Eukaryota</taxon>
        <taxon>Viridiplantae</taxon>
        <taxon>Streptophyta</taxon>
        <taxon>Embryophyta</taxon>
        <taxon>Tracheophyta</taxon>
        <taxon>Spermatophyta</taxon>
        <taxon>Magnoliopsida</taxon>
        <taxon>eudicotyledons</taxon>
        <taxon>Gunneridae</taxon>
        <taxon>Pentapetalae</taxon>
        <taxon>rosids</taxon>
        <taxon>fabids</taxon>
        <taxon>Malpighiales</taxon>
        <taxon>Salicaceae</taxon>
        <taxon>Saliceae</taxon>
        <taxon>Salix</taxon>
    </lineage>
</organism>
<dbReference type="EMBL" id="VDCV01000009">
    <property type="protein sequence ID" value="KAB5541467.1"/>
    <property type="molecule type" value="Genomic_DNA"/>
</dbReference>
<sequence length="62" mass="6960">MLARLACMLASIPRELDQFNSFSFLLLEICNLLRGNFAINTPSYYRSPVQVREEVGRGSGGH</sequence>
<reference evidence="2" key="1">
    <citation type="journal article" date="2019" name="Gigascience">
        <title>De novo genome assembly of the endangered Acer yangbiense, a plant species with extremely small populations endemic to Yunnan Province, China.</title>
        <authorList>
            <person name="Yang J."/>
            <person name="Wariss H.M."/>
            <person name="Tao L."/>
            <person name="Zhang R."/>
            <person name="Yun Q."/>
            <person name="Hollingsworth P."/>
            <person name="Dao Z."/>
            <person name="Luo G."/>
            <person name="Guo H."/>
            <person name="Ma Y."/>
            <person name="Sun W."/>
        </authorList>
    </citation>
    <scope>NUCLEOTIDE SEQUENCE [LARGE SCALE GENOMIC DNA]</scope>
    <source>
        <strain evidence="2">cv. br00</strain>
    </source>
</reference>
<keyword evidence="2" id="KW-1185">Reference proteome</keyword>
<gene>
    <name evidence="1" type="ORF">DKX38_014441</name>
</gene>
<accession>A0A5N5LFD6</accession>
<proteinExistence type="predicted"/>